<feature type="transmembrane region" description="Helical" evidence="2">
    <location>
        <begin position="52"/>
        <end position="71"/>
    </location>
</feature>
<comment type="caution">
    <text evidence="3">The sequence shown here is derived from an EMBL/GenBank/DDBJ whole genome shotgun (WGS) entry which is preliminary data.</text>
</comment>
<organism evidence="3 4">
    <name type="scientific">Pseudomonas vancouverensis</name>
    <dbReference type="NCBI Taxonomy" id="95300"/>
    <lineage>
        <taxon>Bacteria</taxon>
        <taxon>Pseudomonadati</taxon>
        <taxon>Pseudomonadota</taxon>
        <taxon>Gammaproteobacteria</taxon>
        <taxon>Pseudomonadales</taxon>
        <taxon>Pseudomonadaceae</taxon>
        <taxon>Pseudomonas</taxon>
    </lineage>
</organism>
<reference evidence="4" key="1">
    <citation type="journal article" date="2019" name="bioRxiv">
        <title>Bacterially produced spermidine induces plant systemic susceptibility to pathogens.</title>
        <authorList>
            <person name="Melnyk R.A."/>
            <person name="Beskrovnaya P.A."/>
            <person name="Liu Z."/>
            <person name="Song Y."/>
            <person name="Haney C.H."/>
        </authorList>
    </citation>
    <scope>NUCLEOTIDE SEQUENCE [LARGE SCALE GENOMIC DNA]</scope>
    <source>
        <strain evidence="4">Dha-51</strain>
    </source>
</reference>
<keyword evidence="2" id="KW-1133">Transmembrane helix</keyword>
<name>A0A4V2XAG9_PSEVA</name>
<keyword evidence="4" id="KW-1185">Reference proteome</keyword>
<dbReference type="RefSeq" id="WP_151098663.1">
    <property type="nucleotide sequence ID" value="NZ_LT629803.1"/>
</dbReference>
<feature type="region of interest" description="Disordered" evidence="1">
    <location>
        <begin position="1"/>
        <end position="23"/>
    </location>
</feature>
<protein>
    <submittedName>
        <fullName evidence="3">Uncharacterized protein</fullName>
    </submittedName>
</protein>
<dbReference type="EMBL" id="RRZK01000004">
    <property type="protein sequence ID" value="TDB67595.1"/>
    <property type="molecule type" value="Genomic_DNA"/>
</dbReference>
<evidence type="ECO:0000256" key="2">
    <source>
        <dbReference type="SAM" id="Phobius"/>
    </source>
</evidence>
<evidence type="ECO:0000313" key="3">
    <source>
        <dbReference type="EMBL" id="TDB67595.1"/>
    </source>
</evidence>
<sequence>MTGMEPDLGAAMGRSSKPDEFKNPRRVMAGKLAYERKKSAQDAADKEFLEKAVMWVLGVGVTLFLIVLLIVKAMGR</sequence>
<evidence type="ECO:0000256" key="1">
    <source>
        <dbReference type="SAM" id="MobiDB-lite"/>
    </source>
</evidence>
<proteinExistence type="predicted"/>
<accession>A0A4V2XAG9</accession>
<gene>
    <name evidence="3" type="ORF">EIY72_03525</name>
</gene>
<dbReference type="AlphaFoldDB" id="A0A4V2XAG9"/>
<evidence type="ECO:0000313" key="4">
    <source>
        <dbReference type="Proteomes" id="UP000295254"/>
    </source>
</evidence>
<dbReference type="Proteomes" id="UP000295254">
    <property type="component" value="Unassembled WGS sequence"/>
</dbReference>
<keyword evidence="2" id="KW-0472">Membrane</keyword>
<keyword evidence="2" id="KW-0812">Transmembrane</keyword>